<dbReference type="GO" id="GO:0008360">
    <property type="term" value="P:regulation of cell shape"/>
    <property type="evidence" value="ECO:0007669"/>
    <property type="project" value="UniProtKB-KW"/>
</dbReference>
<dbReference type="GO" id="GO:0009002">
    <property type="term" value="F:serine-type D-Ala-D-Ala carboxypeptidase activity"/>
    <property type="evidence" value="ECO:0007669"/>
    <property type="project" value="InterPro"/>
</dbReference>
<dbReference type="SUPFAM" id="SSF56601">
    <property type="entry name" value="beta-lactamase/transpeptidase-like"/>
    <property type="match status" value="1"/>
</dbReference>
<proteinExistence type="inferred from homology"/>
<dbReference type="GO" id="GO:0071555">
    <property type="term" value="P:cell wall organization"/>
    <property type="evidence" value="ECO:0007669"/>
    <property type="project" value="UniProtKB-KW"/>
</dbReference>
<dbReference type="Gene3D" id="3.40.710.10">
    <property type="entry name" value="DD-peptidase/beta-lactamase superfamily"/>
    <property type="match status" value="1"/>
</dbReference>
<evidence type="ECO:0000259" key="10">
    <source>
        <dbReference type="Pfam" id="PF00768"/>
    </source>
</evidence>
<gene>
    <name evidence="11" type="ORF">E5259_12800</name>
</gene>
<keyword evidence="11" id="KW-0645">Protease</keyword>
<keyword evidence="11" id="KW-0121">Carboxypeptidase</keyword>
<dbReference type="PANTHER" id="PTHR21581:SF6">
    <property type="entry name" value="TRAFFICKING PROTEIN PARTICLE COMPLEX SUBUNIT 12"/>
    <property type="match status" value="1"/>
</dbReference>
<evidence type="ECO:0000256" key="6">
    <source>
        <dbReference type="ARBA" id="ARBA00023316"/>
    </source>
</evidence>
<dbReference type="GO" id="GO:0006508">
    <property type="term" value="P:proteolysis"/>
    <property type="evidence" value="ECO:0007669"/>
    <property type="project" value="InterPro"/>
</dbReference>
<evidence type="ECO:0000256" key="3">
    <source>
        <dbReference type="ARBA" id="ARBA00022801"/>
    </source>
</evidence>
<evidence type="ECO:0000256" key="1">
    <source>
        <dbReference type="ARBA" id="ARBA00007164"/>
    </source>
</evidence>
<feature type="active site" evidence="7">
    <location>
        <position position="136"/>
    </location>
</feature>
<reference evidence="11 12" key="1">
    <citation type="submission" date="2019-04" db="EMBL/GenBank/DDBJ databases">
        <authorList>
            <person name="Schori C."/>
            <person name="Ahrens C."/>
        </authorList>
    </citation>
    <scope>NUCLEOTIDE SEQUENCE [LARGE SCALE GENOMIC DNA]</scope>
    <source>
        <strain evidence="11 12">DSM 2950</strain>
    </source>
</reference>
<evidence type="ECO:0000256" key="7">
    <source>
        <dbReference type="PIRSR" id="PIRSR618044-1"/>
    </source>
</evidence>
<keyword evidence="2" id="KW-0732">Signal</keyword>
<dbReference type="InterPro" id="IPR012338">
    <property type="entry name" value="Beta-lactam/transpept-like"/>
</dbReference>
<dbReference type="AlphaFoldDB" id="A0A7G5N3G3"/>
<evidence type="ECO:0000313" key="11">
    <source>
        <dbReference type="EMBL" id="QMW81406.1"/>
    </source>
</evidence>
<evidence type="ECO:0000256" key="9">
    <source>
        <dbReference type="RuleBase" id="RU004016"/>
    </source>
</evidence>
<sequence length="306" mass="33704">MTIRQRRRQRRRRRMLAAVMLSVVLLSFTAYFVLGQDKGERESLSGLSSPNAILEEVETGKVLADKKADEKIYPASLTKIMTAVLAVENIGNLQERITVPEEIFPKLYEEGASMAGFCPGEEAVGLDLLYGVLLPSGAECCLTFAERIAGSEEAFVDMMNEKAKELGMEHTHFTNSTGLQDEDHYSTVRDISVLLRYALAGDTFRQVFTSSSYSTNPSACHPEGFTFYSTMFQEMNSASVTGGEILGGKTGYTKEAGLCLASLAVIGQKEYILITAHARGDHETRQYHVEDAVKVYTQLGKQLPGQ</sequence>
<dbReference type="GO" id="GO:0009252">
    <property type="term" value="P:peptidoglycan biosynthetic process"/>
    <property type="evidence" value="ECO:0007669"/>
    <property type="project" value="UniProtKB-KW"/>
</dbReference>
<keyword evidence="4" id="KW-0133">Cell shape</keyword>
<name>A0A7G5N3G3_9FIRM</name>
<evidence type="ECO:0000256" key="5">
    <source>
        <dbReference type="ARBA" id="ARBA00022984"/>
    </source>
</evidence>
<evidence type="ECO:0000256" key="8">
    <source>
        <dbReference type="PIRSR" id="PIRSR618044-2"/>
    </source>
</evidence>
<keyword evidence="6" id="KW-0961">Cell wall biogenesis/degradation</keyword>
<dbReference type="PANTHER" id="PTHR21581">
    <property type="entry name" value="D-ALANYL-D-ALANINE CARBOXYPEPTIDASE"/>
    <property type="match status" value="1"/>
</dbReference>
<feature type="active site" description="Proton acceptor" evidence="7">
    <location>
        <position position="79"/>
    </location>
</feature>
<feature type="domain" description="Peptidase S11 D-alanyl-D-alanine carboxypeptidase A N-terminal" evidence="10">
    <location>
        <begin position="47"/>
        <end position="278"/>
    </location>
</feature>
<dbReference type="InterPro" id="IPR018044">
    <property type="entry name" value="Peptidase_S11"/>
</dbReference>
<protein>
    <submittedName>
        <fullName evidence="11">D-alanyl-D-alanine carboxypeptidase</fullName>
    </submittedName>
</protein>
<organism evidence="11 12">
    <name type="scientific">Blautia producta</name>
    <dbReference type="NCBI Taxonomy" id="33035"/>
    <lineage>
        <taxon>Bacteria</taxon>
        <taxon>Bacillati</taxon>
        <taxon>Bacillota</taxon>
        <taxon>Clostridia</taxon>
        <taxon>Lachnospirales</taxon>
        <taxon>Lachnospiraceae</taxon>
        <taxon>Blautia</taxon>
    </lineage>
</organism>
<keyword evidence="3" id="KW-0378">Hydrolase</keyword>
<evidence type="ECO:0000256" key="2">
    <source>
        <dbReference type="ARBA" id="ARBA00022729"/>
    </source>
</evidence>
<dbReference type="EMBL" id="CP039126">
    <property type="protein sequence ID" value="QMW81406.1"/>
    <property type="molecule type" value="Genomic_DNA"/>
</dbReference>
<evidence type="ECO:0000313" key="12">
    <source>
        <dbReference type="Proteomes" id="UP000515789"/>
    </source>
</evidence>
<dbReference type="PRINTS" id="PR00725">
    <property type="entry name" value="DADACBPTASE1"/>
</dbReference>
<dbReference type="Proteomes" id="UP000515789">
    <property type="component" value="Chromosome"/>
</dbReference>
<accession>A0A7G5N3G3</accession>
<keyword evidence="5" id="KW-0573">Peptidoglycan synthesis</keyword>
<feature type="binding site" evidence="8">
    <location>
        <position position="249"/>
    </location>
    <ligand>
        <name>substrate</name>
    </ligand>
</feature>
<dbReference type="InterPro" id="IPR001967">
    <property type="entry name" value="Peptidase_S11_N"/>
</dbReference>
<evidence type="ECO:0000256" key="4">
    <source>
        <dbReference type="ARBA" id="ARBA00022960"/>
    </source>
</evidence>
<comment type="similarity">
    <text evidence="1 9">Belongs to the peptidase S11 family.</text>
</comment>
<feature type="active site" description="Acyl-ester intermediate" evidence="7">
    <location>
        <position position="76"/>
    </location>
</feature>
<dbReference type="Pfam" id="PF00768">
    <property type="entry name" value="Peptidase_S11"/>
    <property type="match status" value="1"/>
</dbReference>